<dbReference type="Pfam" id="PF00534">
    <property type="entry name" value="Glycos_transf_1"/>
    <property type="match status" value="1"/>
</dbReference>
<proteinExistence type="predicted"/>
<dbReference type="CDD" id="cd03802">
    <property type="entry name" value="GT4_AviGT4-like"/>
    <property type="match status" value="1"/>
</dbReference>
<evidence type="ECO:0000259" key="1">
    <source>
        <dbReference type="Pfam" id="PF00534"/>
    </source>
</evidence>
<dbReference type="GO" id="GO:0016757">
    <property type="term" value="F:glycosyltransferase activity"/>
    <property type="evidence" value="ECO:0007669"/>
    <property type="project" value="InterPro"/>
</dbReference>
<dbReference type="InterPro" id="IPR050194">
    <property type="entry name" value="Glycosyltransferase_grp1"/>
</dbReference>
<reference evidence="2" key="1">
    <citation type="submission" date="2020-05" db="EMBL/GenBank/DDBJ databases">
        <authorList>
            <person name="Chiriac C."/>
            <person name="Salcher M."/>
            <person name="Ghai R."/>
            <person name="Kavagutti S V."/>
        </authorList>
    </citation>
    <scope>NUCLEOTIDE SEQUENCE</scope>
</reference>
<name>A0A6J6CU41_9ZZZZ</name>
<organism evidence="2">
    <name type="scientific">freshwater metagenome</name>
    <dbReference type="NCBI Taxonomy" id="449393"/>
    <lineage>
        <taxon>unclassified sequences</taxon>
        <taxon>metagenomes</taxon>
        <taxon>ecological metagenomes</taxon>
    </lineage>
</organism>
<dbReference type="SUPFAM" id="SSF53756">
    <property type="entry name" value="UDP-Glycosyltransferase/glycogen phosphorylase"/>
    <property type="match status" value="1"/>
</dbReference>
<dbReference type="PANTHER" id="PTHR45947:SF3">
    <property type="entry name" value="SULFOQUINOVOSYL TRANSFERASE SQD2"/>
    <property type="match status" value="1"/>
</dbReference>
<sequence>MGTKRSPAKRILICSTPVGPLGSGIGGGVELTLHGLVLGLAEQGHHVEVVAPEGSLHVGARVHQIPGNWQMSSQHATRGTPVELPPSPVIGAMWDWVRAHQHDHDVVLNLAYDWLPLYLTPFLAVPVGHLISMGSLNDAMDAALTDLVRVRPGSAAVHSRAQAETFPGIADRLRVLGNGIAVERYDVHLAPDEPRHLGFIGRISPEKGIEDVFAVAEATGLPVKAWGLMQDEACWAAAAAAHPRAVVTHEGFLATDDLQAAIGGCAGLLMTPKWVEAFGNVAIEAMACGVPVVAYRRGGPSEIVIDGETGFLVEPDDVVAMAEAVGRLDEIDRVMCRQRVDERYSTDALAERVDAWLDDLIHHHATV</sequence>
<dbReference type="Gene3D" id="3.40.50.2000">
    <property type="entry name" value="Glycogen Phosphorylase B"/>
    <property type="match status" value="2"/>
</dbReference>
<dbReference type="AlphaFoldDB" id="A0A6J6CU41"/>
<dbReference type="EMBL" id="CAEZSR010000038">
    <property type="protein sequence ID" value="CAB4554992.1"/>
    <property type="molecule type" value="Genomic_DNA"/>
</dbReference>
<feature type="domain" description="Glycosyl transferase family 1" evidence="1">
    <location>
        <begin position="188"/>
        <end position="328"/>
    </location>
</feature>
<accession>A0A6J6CU41</accession>
<evidence type="ECO:0000313" key="2">
    <source>
        <dbReference type="EMBL" id="CAB4554992.1"/>
    </source>
</evidence>
<protein>
    <submittedName>
        <fullName evidence="2">Unannotated protein</fullName>
    </submittedName>
</protein>
<dbReference type="PANTHER" id="PTHR45947">
    <property type="entry name" value="SULFOQUINOVOSYL TRANSFERASE SQD2"/>
    <property type="match status" value="1"/>
</dbReference>
<gene>
    <name evidence="2" type="ORF">UFOPK1493_01351</name>
</gene>
<dbReference type="InterPro" id="IPR001296">
    <property type="entry name" value="Glyco_trans_1"/>
</dbReference>